<feature type="chain" id="PRO_5002096079" evidence="2">
    <location>
        <begin position="21"/>
        <end position="448"/>
    </location>
</feature>
<evidence type="ECO:0000256" key="2">
    <source>
        <dbReference type="SAM" id="SignalP"/>
    </source>
</evidence>
<dbReference type="PANTHER" id="PTHR47332">
    <property type="entry name" value="SET DOMAIN-CONTAINING PROTEIN 5"/>
    <property type="match status" value="1"/>
</dbReference>
<dbReference type="STRING" id="1081103.A0A0B2WNG4"/>
<dbReference type="InterPro" id="IPR046341">
    <property type="entry name" value="SET_dom_sf"/>
</dbReference>
<evidence type="ECO:0000313" key="5">
    <source>
        <dbReference type="Proteomes" id="UP000030816"/>
    </source>
</evidence>
<evidence type="ECO:0000313" key="4">
    <source>
        <dbReference type="EMBL" id="KHN94545.1"/>
    </source>
</evidence>
<dbReference type="GO" id="GO:0004866">
    <property type="term" value="F:endopeptidase inhibitor activity"/>
    <property type="evidence" value="ECO:0007669"/>
    <property type="project" value="InterPro"/>
</dbReference>
<protein>
    <submittedName>
        <fullName evidence="4">Lysine methyltransferase</fullName>
    </submittedName>
</protein>
<dbReference type="InterPro" id="IPR053185">
    <property type="entry name" value="SET_domain_protein"/>
</dbReference>
<accession>A0A0B2WNG4</accession>
<evidence type="ECO:0000259" key="3">
    <source>
        <dbReference type="PROSITE" id="PS50280"/>
    </source>
</evidence>
<keyword evidence="4" id="KW-0489">Methyltransferase</keyword>
<name>A0A0B2WNG4_METAS</name>
<dbReference type="InterPro" id="IPR001214">
    <property type="entry name" value="SET_dom"/>
</dbReference>
<dbReference type="SMART" id="SM00317">
    <property type="entry name" value="SET"/>
    <property type="match status" value="1"/>
</dbReference>
<feature type="signal peptide" evidence="2">
    <location>
        <begin position="1"/>
        <end position="20"/>
    </location>
</feature>
<keyword evidence="4" id="KW-0808">Transferase</keyword>
<feature type="domain" description="SET" evidence="3">
    <location>
        <begin position="112"/>
        <end position="288"/>
    </location>
</feature>
<dbReference type="Gene3D" id="2.170.270.10">
    <property type="entry name" value="SET domain"/>
    <property type="match status" value="1"/>
</dbReference>
<reference evidence="4 5" key="1">
    <citation type="journal article" date="2014" name="Proc. Natl. Acad. Sci. U.S.A.">
        <title>Trajectory and genomic determinants of fungal-pathogen speciation and host adaptation.</title>
        <authorList>
            <person name="Hu X."/>
            <person name="Xiao G."/>
            <person name="Zheng P."/>
            <person name="Shang Y."/>
            <person name="Su Y."/>
            <person name="Zhang X."/>
            <person name="Liu X."/>
            <person name="Zhan S."/>
            <person name="St Leger R.J."/>
            <person name="Wang C."/>
        </authorList>
    </citation>
    <scope>NUCLEOTIDE SEQUENCE [LARGE SCALE GENOMIC DNA]</scope>
    <source>
        <strain evidence="4 5">ARSEF 1941</strain>
    </source>
</reference>
<organism evidence="4 5">
    <name type="scientific">Metarhizium album (strain ARSEF 1941)</name>
    <dbReference type="NCBI Taxonomy" id="1081103"/>
    <lineage>
        <taxon>Eukaryota</taxon>
        <taxon>Fungi</taxon>
        <taxon>Dikarya</taxon>
        <taxon>Ascomycota</taxon>
        <taxon>Pezizomycotina</taxon>
        <taxon>Sordariomycetes</taxon>
        <taxon>Hypocreomycetidae</taxon>
        <taxon>Hypocreales</taxon>
        <taxon>Clavicipitaceae</taxon>
        <taxon>Metarhizium</taxon>
    </lineage>
</organism>
<dbReference type="HOGENOM" id="CLU_028281_6_1_1"/>
<dbReference type="OrthoDB" id="265717at2759"/>
<dbReference type="InterPro" id="IPR010832">
    <property type="entry name" value="ProSAAS"/>
</dbReference>
<sequence length="448" mass="48706">MSVRAMKVMLLLSSAAAASAASVCHAHVQLVKEPLGPAAQTRLHPLALAPFAFAPLDDGIGTNKANDSDGFSVYHSRDFARGRGISVVATASRAQGLERARPPDDANDFSSPPYEERAIPGKGRGLVATRMLHRGDRIFADTPVLLVDAEAYRSRDARWVALPHLAVDRLPGSTQDLFWDMHARPGGEDAVTGRIDPNSFEVEIDDGLYYAVFPEIAVSVPDSSSPPPSPPSPPSPASTSDGRVWIRQRINHDCRPNAIYYFDAETLTQRVHAVTDIAPGTELSVTYIAPVERGAERAAQLLRSWGFNCSCSACRQPSELAHMSDKRIAAIDGLVERLRAAAADDDDDDDEGWASAAAPQMAEALVSLYRQERLHGDMHEGLQLAALAHCAAGNYWDTVKYAHLAGERGALFDGPSRDDLARLARLAERPDGEDCWMRRRRARTRTSA</sequence>
<dbReference type="PANTHER" id="PTHR47332:SF6">
    <property type="entry name" value="SET DOMAIN-CONTAINING PROTEIN"/>
    <property type="match status" value="1"/>
</dbReference>
<dbReference type="GO" id="GO:0008168">
    <property type="term" value="F:methyltransferase activity"/>
    <property type="evidence" value="ECO:0007669"/>
    <property type="project" value="UniProtKB-KW"/>
</dbReference>
<feature type="region of interest" description="Disordered" evidence="1">
    <location>
        <begin position="94"/>
        <end position="115"/>
    </location>
</feature>
<keyword evidence="5" id="KW-1185">Reference proteome</keyword>
<dbReference type="RefSeq" id="XP_040675611.1">
    <property type="nucleotide sequence ID" value="XM_040826398.1"/>
</dbReference>
<dbReference type="PROSITE" id="PS50280">
    <property type="entry name" value="SET"/>
    <property type="match status" value="1"/>
</dbReference>
<comment type="caution">
    <text evidence="4">The sequence shown here is derived from an EMBL/GenBank/DDBJ whole genome shotgun (WGS) entry which is preliminary data.</text>
</comment>
<dbReference type="GeneID" id="63742055"/>
<dbReference type="Pfam" id="PF07259">
    <property type="entry name" value="ProSAAS"/>
    <property type="match status" value="1"/>
</dbReference>
<feature type="compositionally biased region" description="Pro residues" evidence="1">
    <location>
        <begin position="224"/>
        <end position="236"/>
    </location>
</feature>
<dbReference type="AlphaFoldDB" id="A0A0B2WNG4"/>
<evidence type="ECO:0000256" key="1">
    <source>
        <dbReference type="SAM" id="MobiDB-lite"/>
    </source>
</evidence>
<proteinExistence type="predicted"/>
<dbReference type="Pfam" id="PF00856">
    <property type="entry name" value="SET"/>
    <property type="match status" value="1"/>
</dbReference>
<dbReference type="SUPFAM" id="SSF82199">
    <property type="entry name" value="SET domain"/>
    <property type="match status" value="1"/>
</dbReference>
<keyword evidence="2" id="KW-0732">Signal</keyword>
<dbReference type="EMBL" id="AZHE01000033">
    <property type="protein sequence ID" value="KHN94545.1"/>
    <property type="molecule type" value="Genomic_DNA"/>
</dbReference>
<gene>
    <name evidence="4" type="ORF">MAM_07600</name>
</gene>
<feature type="region of interest" description="Disordered" evidence="1">
    <location>
        <begin position="220"/>
        <end position="241"/>
    </location>
</feature>
<dbReference type="GO" id="GO:0032259">
    <property type="term" value="P:methylation"/>
    <property type="evidence" value="ECO:0007669"/>
    <property type="project" value="UniProtKB-KW"/>
</dbReference>
<dbReference type="Proteomes" id="UP000030816">
    <property type="component" value="Unassembled WGS sequence"/>
</dbReference>
<dbReference type="CDD" id="cd20071">
    <property type="entry name" value="SET_SMYD"/>
    <property type="match status" value="1"/>
</dbReference>